<name>A0A182YRC7_ANOST</name>
<sequence length="95" mass="10293">MISTSALHQKQGTKTALVDIVNNPTRNVWYKISAVSVLLPASSIDATAAVQLPCPIISERGNHRKTTLVYHNHVSDTHTHAVNVCGTQSDTADHH</sequence>
<dbReference type="EnsemblMetazoa" id="ASTEI11013-RA">
    <property type="protein sequence ID" value="ASTEI11013-PA"/>
    <property type="gene ID" value="ASTEI11013"/>
</dbReference>
<proteinExistence type="predicted"/>
<evidence type="ECO:0000313" key="2">
    <source>
        <dbReference type="Proteomes" id="UP000076408"/>
    </source>
</evidence>
<dbReference type="VEuPathDB" id="VectorBase:ASTEI11013"/>
<keyword evidence="2" id="KW-1185">Reference proteome</keyword>
<reference evidence="2" key="1">
    <citation type="journal article" date="2014" name="Genome Biol.">
        <title>Genome analysis of a major urban malaria vector mosquito, Anopheles stephensi.</title>
        <authorList>
            <person name="Jiang X."/>
            <person name="Peery A."/>
            <person name="Hall A.B."/>
            <person name="Sharma A."/>
            <person name="Chen X.G."/>
            <person name="Waterhouse R.M."/>
            <person name="Komissarov A."/>
            <person name="Riehle M.M."/>
            <person name="Shouche Y."/>
            <person name="Sharakhova M.V."/>
            <person name="Lawson D."/>
            <person name="Pakpour N."/>
            <person name="Arensburger P."/>
            <person name="Davidson V.L."/>
            <person name="Eiglmeier K."/>
            <person name="Emrich S."/>
            <person name="George P."/>
            <person name="Kennedy R.C."/>
            <person name="Mane S.P."/>
            <person name="Maslen G."/>
            <person name="Oringanje C."/>
            <person name="Qi Y."/>
            <person name="Settlage R."/>
            <person name="Tojo M."/>
            <person name="Tubio J.M."/>
            <person name="Unger M.F."/>
            <person name="Wang B."/>
            <person name="Vernick K.D."/>
            <person name="Ribeiro J.M."/>
            <person name="James A.A."/>
            <person name="Michel K."/>
            <person name="Riehle M.A."/>
            <person name="Luckhart S."/>
            <person name="Sharakhov I.V."/>
            <person name="Tu Z."/>
        </authorList>
    </citation>
    <scope>NUCLEOTIDE SEQUENCE [LARGE SCALE GENOMIC DNA]</scope>
    <source>
        <strain evidence="2">Indian</strain>
    </source>
</reference>
<dbReference type="AlphaFoldDB" id="A0A182YRC7"/>
<evidence type="ECO:0000313" key="1">
    <source>
        <dbReference type="EnsemblMetazoa" id="ASTEI11013-PA"/>
    </source>
</evidence>
<protein>
    <submittedName>
        <fullName evidence="1">Uncharacterized protein</fullName>
    </submittedName>
</protein>
<reference evidence="1" key="2">
    <citation type="submission" date="2020-05" db="UniProtKB">
        <authorList>
            <consortium name="EnsemblMetazoa"/>
        </authorList>
    </citation>
    <scope>IDENTIFICATION</scope>
    <source>
        <strain evidence="1">Indian</strain>
    </source>
</reference>
<accession>A0A182YRC7</accession>
<dbReference type="Proteomes" id="UP000076408">
    <property type="component" value="Unassembled WGS sequence"/>
</dbReference>
<organism evidence="1 2">
    <name type="scientific">Anopheles stephensi</name>
    <name type="common">Indo-Pakistan malaria mosquito</name>
    <dbReference type="NCBI Taxonomy" id="30069"/>
    <lineage>
        <taxon>Eukaryota</taxon>
        <taxon>Metazoa</taxon>
        <taxon>Ecdysozoa</taxon>
        <taxon>Arthropoda</taxon>
        <taxon>Hexapoda</taxon>
        <taxon>Insecta</taxon>
        <taxon>Pterygota</taxon>
        <taxon>Neoptera</taxon>
        <taxon>Endopterygota</taxon>
        <taxon>Diptera</taxon>
        <taxon>Nematocera</taxon>
        <taxon>Culicoidea</taxon>
        <taxon>Culicidae</taxon>
        <taxon>Anophelinae</taxon>
        <taxon>Anopheles</taxon>
    </lineage>
</organism>